<proteinExistence type="predicted"/>
<keyword evidence="3 9" id="KW-0418">Kinase</keyword>
<dbReference type="InterPro" id="IPR027383">
    <property type="entry name" value="Znf_put"/>
</dbReference>
<dbReference type="SMART" id="SM00220">
    <property type="entry name" value="S_TKc"/>
    <property type="match status" value="1"/>
</dbReference>
<feature type="domain" description="Protein kinase" evidence="8">
    <location>
        <begin position="115"/>
        <end position="376"/>
    </location>
</feature>
<evidence type="ECO:0000256" key="5">
    <source>
        <dbReference type="PROSITE-ProRule" id="PRU10141"/>
    </source>
</evidence>
<dbReference type="Pfam" id="PF00069">
    <property type="entry name" value="Pkinase"/>
    <property type="match status" value="1"/>
</dbReference>
<dbReference type="PROSITE" id="PS50011">
    <property type="entry name" value="PROTEIN_KINASE_DOM"/>
    <property type="match status" value="1"/>
</dbReference>
<keyword evidence="1" id="KW-0808">Transferase</keyword>
<organism evidence="9 10">
    <name type="scientific">Roseiconus lacunae</name>
    <dbReference type="NCBI Taxonomy" id="2605694"/>
    <lineage>
        <taxon>Bacteria</taxon>
        <taxon>Pseudomonadati</taxon>
        <taxon>Planctomycetota</taxon>
        <taxon>Planctomycetia</taxon>
        <taxon>Pirellulales</taxon>
        <taxon>Pirellulaceae</taxon>
        <taxon>Roseiconus</taxon>
    </lineage>
</organism>
<evidence type="ECO:0000256" key="4">
    <source>
        <dbReference type="ARBA" id="ARBA00022840"/>
    </source>
</evidence>
<feature type="region of interest" description="Disordered" evidence="6">
    <location>
        <begin position="480"/>
        <end position="499"/>
    </location>
</feature>
<evidence type="ECO:0000256" key="7">
    <source>
        <dbReference type="SAM" id="Phobius"/>
    </source>
</evidence>
<evidence type="ECO:0000256" key="3">
    <source>
        <dbReference type="ARBA" id="ARBA00022777"/>
    </source>
</evidence>
<dbReference type="CDD" id="cd14014">
    <property type="entry name" value="STKc_PknB_like"/>
    <property type="match status" value="1"/>
</dbReference>
<dbReference type="Pfam" id="PF13490">
    <property type="entry name" value="zf-HC2"/>
    <property type="match status" value="1"/>
</dbReference>
<feature type="binding site" evidence="5">
    <location>
        <position position="144"/>
    </location>
    <ligand>
        <name>ATP</name>
        <dbReference type="ChEBI" id="CHEBI:30616"/>
    </ligand>
</feature>
<keyword evidence="2 5" id="KW-0547">Nucleotide-binding</keyword>
<keyword evidence="4 5" id="KW-0067">ATP-binding</keyword>
<evidence type="ECO:0000256" key="1">
    <source>
        <dbReference type="ARBA" id="ARBA00022679"/>
    </source>
</evidence>
<sequence length="499" mass="54996">MSKQVVCGDDLIDAFLADVMSDREVVAFEQHLEQCTRCRDRLDERSARSAFWDHAQAFLSTDHGDRVTTTRGNISAVAGDDSSWEIDHASGEGHETLGMLDPTDDPAMMGRFAGYEVTGIIGRGGMGIVMKARDVSLDRLVAIKILDPSYSHYSASRRRFAREARSAAAVVHENVVGIFGVDQWKGIPFLVMPFVKGESLQHRIDRSAPLPLEEMLEISVQVARGLAAAHDQGVIHRDIKPSNILLLSSVSRVLITDFGLARTVDDASLTRSGVLAGTPQYMSPEQAKSLPVDHKTDLFSLGAVMYAMACGAPPFRSESPYGVLKKIVEQPHRSLLEKRPELPRWYVDLVDRLLSKSRDDRFDSADQLVGVLEQCLMHLRQPATTKQPVIKSGLKSLSVRSLGNVGAVVLLFFVLSVATQFAFRNRDSTSSTANSGERSSDEVAFGTDQSFTIDPELAWEYDDRELTGLEQELEALLNETDGDDLNLQPAVTGEIYDQE</sequence>
<evidence type="ECO:0000313" key="9">
    <source>
        <dbReference type="EMBL" id="MDM4019114.1"/>
    </source>
</evidence>
<protein>
    <submittedName>
        <fullName evidence="9">Protein kinase</fullName>
    </submittedName>
</protein>
<dbReference type="RefSeq" id="WP_289167166.1">
    <property type="nucleotide sequence ID" value="NZ_JASZZN010000031.1"/>
</dbReference>
<evidence type="ECO:0000259" key="8">
    <source>
        <dbReference type="PROSITE" id="PS50011"/>
    </source>
</evidence>
<dbReference type="SUPFAM" id="SSF56112">
    <property type="entry name" value="Protein kinase-like (PK-like)"/>
    <property type="match status" value="1"/>
</dbReference>
<dbReference type="Gene3D" id="1.10.10.1320">
    <property type="entry name" value="Anti-sigma factor, zinc-finger domain"/>
    <property type="match status" value="1"/>
</dbReference>
<dbReference type="GO" id="GO:0016301">
    <property type="term" value="F:kinase activity"/>
    <property type="evidence" value="ECO:0007669"/>
    <property type="project" value="UniProtKB-KW"/>
</dbReference>
<dbReference type="Proteomes" id="UP001239462">
    <property type="component" value="Unassembled WGS sequence"/>
</dbReference>
<keyword evidence="7" id="KW-0812">Transmembrane</keyword>
<dbReference type="InterPro" id="IPR011009">
    <property type="entry name" value="Kinase-like_dom_sf"/>
</dbReference>
<dbReference type="EMBL" id="JASZZN010000031">
    <property type="protein sequence ID" value="MDM4019114.1"/>
    <property type="molecule type" value="Genomic_DNA"/>
</dbReference>
<reference evidence="9 10" key="1">
    <citation type="submission" date="2023-06" db="EMBL/GenBank/DDBJ databases">
        <title>Roseiconus lacunae JC819 isolated from Gulf of Mannar region, Tamil Nadu.</title>
        <authorList>
            <person name="Pk S."/>
            <person name="Ch S."/>
            <person name="Ch V.R."/>
        </authorList>
    </citation>
    <scope>NUCLEOTIDE SEQUENCE [LARGE SCALE GENOMIC DNA]</scope>
    <source>
        <strain evidence="9 10">JC819</strain>
    </source>
</reference>
<dbReference type="Gene3D" id="3.30.200.20">
    <property type="entry name" value="Phosphorylase Kinase, domain 1"/>
    <property type="match status" value="1"/>
</dbReference>
<evidence type="ECO:0000313" key="10">
    <source>
        <dbReference type="Proteomes" id="UP001239462"/>
    </source>
</evidence>
<dbReference type="InterPro" id="IPR000719">
    <property type="entry name" value="Prot_kinase_dom"/>
</dbReference>
<keyword evidence="10" id="KW-1185">Reference proteome</keyword>
<accession>A0ABT7PS63</accession>
<dbReference type="PANTHER" id="PTHR43289">
    <property type="entry name" value="MITOGEN-ACTIVATED PROTEIN KINASE KINASE KINASE 20-RELATED"/>
    <property type="match status" value="1"/>
</dbReference>
<dbReference type="PROSITE" id="PS00107">
    <property type="entry name" value="PROTEIN_KINASE_ATP"/>
    <property type="match status" value="1"/>
</dbReference>
<feature type="transmembrane region" description="Helical" evidence="7">
    <location>
        <begin position="402"/>
        <end position="423"/>
    </location>
</feature>
<keyword evidence="7" id="KW-0472">Membrane</keyword>
<evidence type="ECO:0000256" key="2">
    <source>
        <dbReference type="ARBA" id="ARBA00022741"/>
    </source>
</evidence>
<dbReference type="PANTHER" id="PTHR43289:SF6">
    <property type="entry name" value="SERINE_THREONINE-PROTEIN KINASE NEKL-3"/>
    <property type="match status" value="1"/>
</dbReference>
<dbReference type="InterPro" id="IPR041916">
    <property type="entry name" value="Anti_sigma_zinc_sf"/>
</dbReference>
<comment type="caution">
    <text evidence="9">The sequence shown here is derived from an EMBL/GenBank/DDBJ whole genome shotgun (WGS) entry which is preliminary data.</text>
</comment>
<dbReference type="InterPro" id="IPR017441">
    <property type="entry name" value="Protein_kinase_ATP_BS"/>
</dbReference>
<keyword evidence="7" id="KW-1133">Transmembrane helix</keyword>
<dbReference type="PROSITE" id="PS00108">
    <property type="entry name" value="PROTEIN_KINASE_ST"/>
    <property type="match status" value="1"/>
</dbReference>
<gene>
    <name evidence="9" type="ORF">QTN89_26910</name>
</gene>
<dbReference type="InterPro" id="IPR008271">
    <property type="entry name" value="Ser/Thr_kinase_AS"/>
</dbReference>
<evidence type="ECO:0000256" key="6">
    <source>
        <dbReference type="SAM" id="MobiDB-lite"/>
    </source>
</evidence>
<name>A0ABT7PS63_9BACT</name>
<dbReference type="Gene3D" id="1.10.510.10">
    <property type="entry name" value="Transferase(Phosphotransferase) domain 1"/>
    <property type="match status" value="1"/>
</dbReference>